<sequence>MGMCPLRLPVCTCREDWTSDLTRCRGYDLLLISKLKNK</sequence>
<dbReference type="AlphaFoldDB" id="A0A0E9P7W0"/>
<protein>
    <submittedName>
        <fullName evidence="1">Uncharacterized protein</fullName>
    </submittedName>
</protein>
<dbReference type="EMBL" id="GBXM01108437">
    <property type="protein sequence ID" value="JAH00140.1"/>
    <property type="molecule type" value="Transcribed_RNA"/>
</dbReference>
<proteinExistence type="predicted"/>
<evidence type="ECO:0000313" key="1">
    <source>
        <dbReference type="EMBL" id="JAH00140.1"/>
    </source>
</evidence>
<reference evidence="1" key="2">
    <citation type="journal article" date="2015" name="Fish Shellfish Immunol.">
        <title>Early steps in the European eel (Anguilla anguilla)-Vibrio vulnificus interaction in the gills: Role of the RtxA13 toxin.</title>
        <authorList>
            <person name="Callol A."/>
            <person name="Pajuelo D."/>
            <person name="Ebbesson L."/>
            <person name="Teles M."/>
            <person name="MacKenzie S."/>
            <person name="Amaro C."/>
        </authorList>
    </citation>
    <scope>NUCLEOTIDE SEQUENCE</scope>
</reference>
<reference evidence="1" key="1">
    <citation type="submission" date="2014-11" db="EMBL/GenBank/DDBJ databases">
        <authorList>
            <person name="Amaro Gonzalez C."/>
        </authorList>
    </citation>
    <scope>NUCLEOTIDE SEQUENCE</scope>
</reference>
<name>A0A0E9P7W0_ANGAN</name>
<organism evidence="1">
    <name type="scientific">Anguilla anguilla</name>
    <name type="common">European freshwater eel</name>
    <name type="synonym">Muraena anguilla</name>
    <dbReference type="NCBI Taxonomy" id="7936"/>
    <lineage>
        <taxon>Eukaryota</taxon>
        <taxon>Metazoa</taxon>
        <taxon>Chordata</taxon>
        <taxon>Craniata</taxon>
        <taxon>Vertebrata</taxon>
        <taxon>Euteleostomi</taxon>
        <taxon>Actinopterygii</taxon>
        <taxon>Neopterygii</taxon>
        <taxon>Teleostei</taxon>
        <taxon>Anguilliformes</taxon>
        <taxon>Anguillidae</taxon>
        <taxon>Anguilla</taxon>
    </lineage>
</organism>
<accession>A0A0E9P7W0</accession>